<gene>
    <name evidence="2" type="ORF">CW751_14635</name>
</gene>
<dbReference type="EMBL" id="PJNI01000025">
    <property type="protein sequence ID" value="PKR79534.1"/>
    <property type="molecule type" value="Genomic_DNA"/>
</dbReference>
<keyword evidence="3" id="KW-1185">Reference proteome</keyword>
<feature type="domain" description="Retropepsin-like aspartic endopeptidase" evidence="1">
    <location>
        <begin position="2"/>
        <end position="58"/>
    </location>
</feature>
<evidence type="ECO:0000313" key="3">
    <source>
        <dbReference type="Proteomes" id="UP000236654"/>
    </source>
</evidence>
<dbReference type="Proteomes" id="UP000236654">
    <property type="component" value="Unassembled WGS sequence"/>
</dbReference>
<organism evidence="2 3">
    <name type="scientific">Brumimicrobium salinarum</name>
    <dbReference type="NCBI Taxonomy" id="2058658"/>
    <lineage>
        <taxon>Bacteria</taxon>
        <taxon>Pseudomonadati</taxon>
        <taxon>Bacteroidota</taxon>
        <taxon>Flavobacteriia</taxon>
        <taxon>Flavobacteriales</taxon>
        <taxon>Crocinitomicaceae</taxon>
        <taxon>Brumimicrobium</taxon>
    </lineage>
</organism>
<proteinExistence type="predicted"/>
<dbReference type="InterPro" id="IPR021109">
    <property type="entry name" value="Peptidase_aspartic_dom_sf"/>
</dbReference>
<dbReference type="RefSeq" id="WP_101335774.1">
    <property type="nucleotide sequence ID" value="NZ_PJNI01000025.1"/>
</dbReference>
<dbReference type="OrthoDB" id="9782977at2"/>
<comment type="caution">
    <text evidence="2">The sequence shown here is derived from an EMBL/GenBank/DDBJ whole genome shotgun (WGS) entry which is preliminary data.</text>
</comment>
<name>A0A2I0QYW9_9FLAO</name>
<evidence type="ECO:0000313" key="2">
    <source>
        <dbReference type="EMBL" id="PKR79534.1"/>
    </source>
</evidence>
<accession>A0A2I0QYW9</accession>
<evidence type="ECO:0000259" key="1">
    <source>
        <dbReference type="Pfam" id="PF05618"/>
    </source>
</evidence>
<reference evidence="2 3" key="1">
    <citation type="submission" date="2017-12" db="EMBL/GenBank/DDBJ databases">
        <title>The draft genome sequence of Brumimicrobium saltpan LHR20.</title>
        <authorList>
            <person name="Do Z.-J."/>
            <person name="Luo H.-R."/>
        </authorList>
    </citation>
    <scope>NUCLEOTIDE SEQUENCE [LARGE SCALE GENOMIC DNA]</scope>
    <source>
        <strain evidence="2 3">LHR20</strain>
    </source>
</reference>
<dbReference type="AlphaFoldDB" id="A0A2I0QYW9"/>
<dbReference type="Gene3D" id="2.40.70.10">
    <property type="entry name" value="Acid Proteases"/>
    <property type="match status" value="1"/>
</dbReference>
<dbReference type="Pfam" id="PF05618">
    <property type="entry name" value="Zn_protease"/>
    <property type="match status" value="1"/>
</dbReference>
<protein>
    <recommendedName>
        <fullName evidence="1">Retropepsin-like aspartic endopeptidase domain-containing protein</fullName>
    </recommendedName>
</protein>
<dbReference type="InterPro" id="IPR008503">
    <property type="entry name" value="Asp_endopeptidase"/>
</dbReference>
<dbReference type="SUPFAM" id="SSF50630">
    <property type="entry name" value="Acid proteases"/>
    <property type="match status" value="1"/>
</dbReference>
<sequence length="78" mass="9225">MRSSSGELQNRYIVEGNIRLFGKIFTTEFTLSKRDLMKNPVLLGRKLLSHNFLIDTALTLQSYTFKKIIKHNENRYFK</sequence>